<name>A0A9Q1GZL4_HOLLE</name>
<dbReference type="Proteomes" id="UP001152320">
    <property type="component" value="Chromosome 15"/>
</dbReference>
<dbReference type="PROSITE" id="PS50920">
    <property type="entry name" value="SOLCAR"/>
    <property type="match status" value="3"/>
</dbReference>
<dbReference type="AlphaFoldDB" id="A0A9Q1GZL4"/>
<dbReference type="GO" id="GO:0055085">
    <property type="term" value="P:transmembrane transport"/>
    <property type="evidence" value="ECO:0007669"/>
    <property type="project" value="InterPro"/>
</dbReference>
<keyword evidence="11" id="KW-1185">Reference proteome</keyword>
<evidence type="ECO:0000256" key="2">
    <source>
        <dbReference type="ARBA" id="ARBA00006375"/>
    </source>
</evidence>
<evidence type="ECO:0000313" key="11">
    <source>
        <dbReference type="Proteomes" id="UP001152320"/>
    </source>
</evidence>
<evidence type="ECO:0000256" key="7">
    <source>
        <dbReference type="PROSITE-ProRule" id="PRU00282"/>
    </source>
</evidence>
<feature type="transmembrane region" description="Helical" evidence="9">
    <location>
        <begin position="106"/>
        <end position="124"/>
    </location>
</feature>
<evidence type="ECO:0000256" key="5">
    <source>
        <dbReference type="ARBA" id="ARBA00022737"/>
    </source>
</evidence>
<feature type="repeat" description="Solcar" evidence="7">
    <location>
        <begin position="198"/>
        <end position="292"/>
    </location>
</feature>
<evidence type="ECO:0000256" key="9">
    <source>
        <dbReference type="SAM" id="Phobius"/>
    </source>
</evidence>
<comment type="subcellular location">
    <subcellularLocation>
        <location evidence="1">Membrane</location>
        <topology evidence="1">Multi-pass membrane protein</topology>
    </subcellularLocation>
</comment>
<feature type="transmembrane region" description="Helical" evidence="9">
    <location>
        <begin position="161"/>
        <end position="184"/>
    </location>
</feature>
<feature type="repeat" description="Solcar" evidence="7">
    <location>
        <begin position="103"/>
        <end position="190"/>
    </location>
</feature>
<evidence type="ECO:0000256" key="6">
    <source>
        <dbReference type="ARBA" id="ARBA00023136"/>
    </source>
</evidence>
<dbReference type="SUPFAM" id="SSF103506">
    <property type="entry name" value="Mitochondrial carrier"/>
    <property type="match status" value="1"/>
</dbReference>
<comment type="caution">
    <text evidence="10">The sequence shown here is derived from an EMBL/GenBank/DDBJ whole genome shotgun (WGS) entry which is preliminary data.</text>
</comment>
<keyword evidence="9" id="KW-1133">Transmembrane helix</keyword>
<evidence type="ECO:0000256" key="8">
    <source>
        <dbReference type="RuleBase" id="RU000488"/>
    </source>
</evidence>
<keyword evidence="5" id="KW-0677">Repeat</keyword>
<dbReference type="PRINTS" id="PR00926">
    <property type="entry name" value="MITOCARRIER"/>
</dbReference>
<dbReference type="Pfam" id="PF00153">
    <property type="entry name" value="Mito_carr"/>
    <property type="match status" value="3"/>
</dbReference>
<gene>
    <name evidence="10" type="ORF">HOLleu_30447</name>
</gene>
<evidence type="ECO:0000256" key="4">
    <source>
        <dbReference type="ARBA" id="ARBA00022692"/>
    </source>
</evidence>
<evidence type="ECO:0000313" key="10">
    <source>
        <dbReference type="EMBL" id="KAJ8028258.1"/>
    </source>
</evidence>
<keyword evidence="4 7" id="KW-0812">Transmembrane</keyword>
<dbReference type="PANTHER" id="PTHR24089">
    <property type="entry name" value="SOLUTE CARRIER FAMILY 25"/>
    <property type="match status" value="1"/>
</dbReference>
<feature type="repeat" description="Solcar" evidence="7">
    <location>
        <begin position="10"/>
        <end position="95"/>
    </location>
</feature>
<dbReference type="GO" id="GO:0016020">
    <property type="term" value="C:membrane"/>
    <property type="evidence" value="ECO:0007669"/>
    <property type="project" value="UniProtKB-SubCell"/>
</dbReference>
<proteinExistence type="inferred from homology"/>
<keyword evidence="6 7" id="KW-0472">Membrane</keyword>
<dbReference type="InterPro" id="IPR002067">
    <property type="entry name" value="MCP"/>
</dbReference>
<feature type="transmembrane region" description="Helical" evidence="9">
    <location>
        <begin position="204"/>
        <end position="221"/>
    </location>
</feature>
<dbReference type="OrthoDB" id="270584at2759"/>
<accession>A0A9Q1GZL4</accession>
<dbReference type="InterPro" id="IPR023395">
    <property type="entry name" value="MCP_dom_sf"/>
</dbReference>
<evidence type="ECO:0000256" key="3">
    <source>
        <dbReference type="ARBA" id="ARBA00022448"/>
    </source>
</evidence>
<sequence length="329" mass="36823">MAATRRDNRLTFLQNFTCTAAAGIAARTVISPLDVTKVLMQVGTKDTHEGLLKTFTNVYKSQGIRAFWKGNFMGCLRLVPFSAIQFSAFNQLKRNVVDDNGRMNSIHAMMVGCMAGMVATVVTYPTDMVKTRLIVQSKQRRRYRGIAHAFALIMKEEGLLAFYRGMLVSLLGSMPFAAITFSSYETLDQIWGKPRYMYTPMQSLLNGCISAAVAQSLCFPFDTIRKKLQAQSPVIRDGGGVDVQFKGAIGAVRATFRRYGFAGFWRGNAANLCKIVPYSGIMFMTFEALKRSMLYENGYTVSMFDDTPKQGIDQTMQPSELVAWRKRHS</sequence>
<dbReference type="Gene3D" id="1.50.40.10">
    <property type="entry name" value="Mitochondrial carrier domain"/>
    <property type="match status" value="2"/>
</dbReference>
<dbReference type="InterPro" id="IPR018108">
    <property type="entry name" value="MCP_transmembrane"/>
</dbReference>
<dbReference type="EMBL" id="JAIZAY010000015">
    <property type="protein sequence ID" value="KAJ8028258.1"/>
    <property type="molecule type" value="Genomic_DNA"/>
</dbReference>
<evidence type="ECO:0000256" key="1">
    <source>
        <dbReference type="ARBA" id="ARBA00004141"/>
    </source>
</evidence>
<keyword evidence="3 8" id="KW-0813">Transport</keyword>
<protein>
    <submittedName>
        <fullName evidence="10">Solute carrier family 25 member 43</fullName>
    </submittedName>
</protein>
<organism evidence="10 11">
    <name type="scientific">Holothuria leucospilota</name>
    <name type="common">Black long sea cucumber</name>
    <name type="synonym">Mertensiothuria leucospilota</name>
    <dbReference type="NCBI Taxonomy" id="206669"/>
    <lineage>
        <taxon>Eukaryota</taxon>
        <taxon>Metazoa</taxon>
        <taxon>Echinodermata</taxon>
        <taxon>Eleutherozoa</taxon>
        <taxon>Echinozoa</taxon>
        <taxon>Holothuroidea</taxon>
        <taxon>Aspidochirotacea</taxon>
        <taxon>Aspidochirotida</taxon>
        <taxon>Holothuriidae</taxon>
        <taxon>Holothuria</taxon>
    </lineage>
</organism>
<reference evidence="10" key="1">
    <citation type="submission" date="2021-10" db="EMBL/GenBank/DDBJ databases">
        <title>Tropical sea cucumber genome reveals ecological adaptation and Cuvierian tubules defense mechanism.</title>
        <authorList>
            <person name="Chen T."/>
        </authorList>
    </citation>
    <scope>NUCLEOTIDE SEQUENCE</scope>
    <source>
        <strain evidence="10">Nanhai2018</strain>
        <tissue evidence="10">Muscle</tissue>
    </source>
</reference>
<comment type="similarity">
    <text evidence="2 8">Belongs to the mitochondrial carrier (TC 2.A.29) family.</text>
</comment>